<dbReference type="OrthoDB" id="9934532at2759"/>
<dbReference type="SMART" id="SM00409">
    <property type="entry name" value="IG"/>
    <property type="match status" value="1"/>
</dbReference>
<feature type="region of interest" description="Disordered" evidence="1">
    <location>
        <begin position="712"/>
        <end position="763"/>
    </location>
</feature>
<dbReference type="InterPro" id="IPR036116">
    <property type="entry name" value="FN3_sf"/>
</dbReference>
<dbReference type="InterPro" id="IPR036179">
    <property type="entry name" value="Ig-like_dom_sf"/>
</dbReference>
<keyword evidence="6" id="KW-1185">Reference proteome</keyword>
<feature type="compositionally biased region" description="Basic and acidic residues" evidence="1">
    <location>
        <begin position="801"/>
        <end position="814"/>
    </location>
</feature>
<dbReference type="RefSeq" id="XP_038075276.1">
    <property type="nucleotide sequence ID" value="XM_038219348.1"/>
</dbReference>
<reference evidence="5" key="1">
    <citation type="submission" date="2022-11" db="UniProtKB">
        <authorList>
            <consortium name="EnsemblMetazoa"/>
        </authorList>
    </citation>
    <scope>IDENTIFICATION</scope>
</reference>
<dbReference type="SUPFAM" id="SSF48726">
    <property type="entry name" value="Immunoglobulin"/>
    <property type="match status" value="1"/>
</dbReference>
<dbReference type="EnsemblMetazoa" id="XM_038219348.1">
    <property type="protein sequence ID" value="XP_038075276.1"/>
    <property type="gene ID" value="LOC119743031"/>
</dbReference>
<feature type="compositionally biased region" description="Low complexity" evidence="1">
    <location>
        <begin position="975"/>
        <end position="998"/>
    </location>
</feature>
<keyword evidence="2" id="KW-0812">Transmembrane</keyword>
<feature type="compositionally biased region" description="Basic and acidic residues" evidence="1">
    <location>
        <begin position="726"/>
        <end position="743"/>
    </location>
</feature>
<organism evidence="5 6">
    <name type="scientific">Patiria miniata</name>
    <name type="common">Bat star</name>
    <name type="synonym">Asterina miniata</name>
    <dbReference type="NCBI Taxonomy" id="46514"/>
    <lineage>
        <taxon>Eukaryota</taxon>
        <taxon>Metazoa</taxon>
        <taxon>Echinodermata</taxon>
        <taxon>Eleutherozoa</taxon>
        <taxon>Asterozoa</taxon>
        <taxon>Asteroidea</taxon>
        <taxon>Valvatacea</taxon>
        <taxon>Valvatida</taxon>
        <taxon>Asterinidae</taxon>
        <taxon>Patiria</taxon>
    </lineage>
</organism>
<evidence type="ECO:0000259" key="4">
    <source>
        <dbReference type="PROSITE" id="PS50853"/>
    </source>
</evidence>
<keyword evidence="2" id="KW-1133">Transmembrane helix</keyword>
<dbReference type="Proteomes" id="UP000887568">
    <property type="component" value="Unplaced"/>
</dbReference>
<dbReference type="InterPro" id="IPR003599">
    <property type="entry name" value="Ig_sub"/>
</dbReference>
<feature type="compositionally biased region" description="Polar residues" evidence="1">
    <location>
        <begin position="1078"/>
        <end position="1100"/>
    </location>
</feature>
<dbReference type="InterPro" id="IPR003961">
    <property type="entry name" value="FN3_dom"/>
</dbReference>
<dbReference type="PROSITE" id="PS50835">
    <property type="entry name" value="IG_LIKE"/>
    <property type="match status" value="1"/>
</dbReference>
<dbReference type="InterPro" id="IPR003598">
    <property type="entry name" value="Ig_sub2"/>
</dbReference>
<dbReference type="EnsemblMetazoa" id="XM_038219347.1">
    <property type="protein sequence ID" value="XP_038075275.1"/>
    <property type="gene ID" value="LOC119743031"/>
</dbReference>
<dbReference type="RefSeq" id="XP_038075274.1">
    <property type="nucleotide sequence ID" value="XM_038219346.1"/>
</dbReference>
<evidence type="ECO:0000313" key="6">
    <source>
        <dbReference type="Proteomes" id="UP000887568"/>
    </source>
</evidence>
<feature type="transmembrane region" description="Helical" evidence="2">
    <location>
        <begin position="518"/>
        <end position="540"/>
    </location>
</feature>
<dbReference type="InterPro" id="IPR007110">
    <property type="entry name" value="Ig-like_dom"/>
</dbReference>
<feature type="domain" description="Ig-like" evidence="3">
    <location>
        <begin position="112"/>
        <end position="198"/>
    </location>
</feature>
<dbReference type="GeneID" id="119743031"/>
<feature type="compositionally biased region" description="Basic and acidic residues" evidence="1">
    <location>
        <begin position="823"/>
        <end position="841"/>
    </location>
</feature>
<evidence type="ECO:0000256" key="2">
    <source>
        <dbReference type="SAM" id="Phobius"/>
    </source>
</evidence>
<dbReference type="RefSeq" id="XP_038075275.1">
    <property type="nucleotide sequence ID" value="XM_038219347.1"/>
</dbReference>
<proteinExistence type="predicted"/>
<protein>
    <submittedName>
        <fullName evidence="5">Uncharacterized protein</fullName>
    </submittedName>
</protein>
<feature type="compositionally biased region" description="Basic and acidic residues" evidence="1">
    <location>
        <begin position="1008"/>
        <end position="1021"/>
    </location>
</feature>
<dbReference type="EnsemblMetazoa" id="XM_038219346.1">
    <property type="protein sequence ID" value="XP_038075274.1"/>
    <property type="gene ID" value="LOC119743031"/>
</dbReference>
<evidence type="ECO:0000259" key="3">
    <source>
        <dbReference type="PROSITE" id="PS50835"/>
    </source>
</evidence>
<accession>A0A914BHB7</accession>
<dbReference type="AlphaFoldDB" id="A0A914BHB7"/>
<feature type="compositionally biased region" description="Low complexity" evidence="1">
    <location>
        <begin position="859"/>
        <end position="883"/>
    </location>
</feature>
<name>A0A914BHB7_PATMI</name>
<feature type="compositionally biased region" description="Low complexity" evidence="1">
    <location>
        <begin position="928"/>
        <end position="940"/>
    </location>
</feature>
<keyword evidence="2" id="KW-0472">Membrane</keyword>
<dbReference type="Gene3D" id="2.60.40.10">
    <property type="entry name" value="Immunoglobulins"/>
    <property type="match status" value="4"/>
</dbReference>
<dbReference type="Pfam" id="PF13927">
    <property type="entry name" value="Ig_3"/>
    <property type="match status" value="1"/>
</dbReference>
<feature type="domain" description="Fibronectin type-III" evidence="4">
    <location>
        <begin position="295"/>
        <end position="411"/>
    </location>
</feature>
<dbReference type="CDD" id="cd00063">
    <property type="entry name" value="FN3"/>
    <property type="match status" value="1"/>
</dbReference>
<evidence type="ECO:0000256" key="1">
    <source>
        <dbReference type="SAM" id="MobiDB-lite"/>
    </source>
</evidence>
<feature type="region of interest" description="Disordered" evidence="1">
    <location>
        <begin position="777"/>
        <end position="1108"/>
    </location>
</feature>
<dbReference type="SMART" id="SM00408">
    <property type="entry name" value="IGc2"/>
    <property type="match status" value="1"/>
</dbReference>
<feature type="region of interest" description="Disordered" evidence="1">
    <location>
        <begin position="665"/>
        <end position="686"/>
    </location>
</feature>
<dbReference type="PROSITE" id="PS50853">
    <property type="entry name" value="FN3"/>
    <property type="match status" value="1"/>
</dbReference>
<feature type="compositionally biased region" description="Basic and acidic residues" evidence="1">
    <location>
        <begin position="752"/>
        <end position="763"/>
    </location>
</feature>
<evidence type="ECO:0000313" key="5">
    <source>
        <dbReference type="EnsemblMetazoa" id="XP_038075276.1"/>
    </source>
</evidence>
<dbReference type="SUPFAM" id="SSF49265">
    <property type="entry name" value="Fibronectin type III"/>
    <property type="match status" value="2"/>
</dbReference>
<sequence length="1162" mass="125880">MMQRPPCHARKNHRVLCLNSASLECEPSLLPRLVTSDDNFQPDKSTPSKFSTVVANDAAWLHGLSMDIFRRLHVVVPLSPDNLNRDSKTGLLFIVAMIFALAGSSCALEDGPLTIQVEHSVVQVNTTLQLNCTFTNPGRAATNATDITWTRDGEPITKANARVEVVGSSQLILDRVQFDDSGVYACRLDDGSPPSTVTIQVGLPPAKITDLRCYSRNFMTAHCSWTNGPDTNLPTSHQLLWKEYCYDDVFMPCNMTVCDLRDLDSACFTVNSSNALDHTKSDQLPFKRDEIVLNPPRLTAVTAKSESALLIKWQPPVDYGDYPTAVQNHLNYQLRCEYKDSNSSWQKCSPATTVAEACKFCSIRNLIHPSYDLGSLSQPYGLYRISLRGKAPSAKHWSDWSNIKLGRTSEAAPLSGVSLGLTCIAVNKTATAAERNVQLFWQPLPEYKMNGLVLYYVINVNGSLFNATGNSSSHLERGLNPYKYYQISIVGFNSVGATDEDTCEVHPMPAVVESSTPVVAGIIVATLLFIVCIIVLVYAWQRVKKSMVHIPDIRLPNYIQTDNLYTYGGPHRGPIREKESYDELINSTLFVDLTPESDSCDPCCNGVMTNGFVIDKGQSKEPILEPLENRRKHPLLSARRTNSLVNENYSLAPTEQEALLSDDPFLPEVEPDKCEEPSGDYSHHYGGWKDSALSIRSGGSYMHLREEDAASYSNMTDGGLTPISEDGQRVGKDRLGDAQETRPESLPQDGANRPDLEQLPRDVSECPYTVMGIGNVKGGSGNLSQHPGFPENDGHGSSYIDMKRKGSQELRDQPRQNLPGSQHDPKSLSDSHPCAVDDKSLEAAQDDPCNTLGNYVQQGLFLSPSPKLPSSRSGSPRPNPSGRTTPRLLESCSPTQPRGDTDPTENPVQGLPGHSRLLSPPNQSVEAPSSLDSPDSSQDDIQPYVLNTCVLSGSAEPLLANPRPDAASPQPLCESHPSQDSDCSSSVSLSNGDSLSESTPLMLNDSDVSERSSPSDEEGRANHAAVAGSEPGTGSSTANGEGGYITVGQLPPPASASAVNGDKCANPNVDDGPYVTPDQLQSLTKASSAADSGTGDTSCNGEIDSEMGSYVSPDEVAKWAVPKAANTKCNGLENDASNDTNSDYVTEAQLREMIKSSTKDAP</sequence>
<dbReference type="InterPro" id="IPR013783">
    <property type="entry name" value="Ig-like_fold"/>
</dbReference>